<proteinExistence type="predicted"/>
<dbReference type="AlphaFoldDB" id="A0A7S6YKK4"/>
<evidence type="ECO:0000256" key="1">
    <source>
        <dbReference type="SAM" id="MobiDB-lite"/>
    </source>
</evidence>
<sequence length="37" mass="4037">MNRSKEPTLNAPRGAHPRKCPFGGAGKLRANLEPINH</sequence>
<protein>
    <submittedName>
        <fullName evidence="2">Orf26</fullName>
    </submittedName>
</protein>
<evidence type="ECO:0000313" key="2">
    <source>
        <dbReference type="EMBL" id="QOW96906.1"/>
    </source>
</evidence>
<dbReference type="EMBL" id="MW048531">
    <property type="protein sequence ID" value="QOW96906.1"/>
    <property type="molecule type" value="Genomic_DNA"/>
</dbReference>
<name>A0A7S6YKK4_SERMA</name>
<feature type="region of interest" description="Disordered" evidence="1">
    <location>
        <begin position="1"/>
        <end position="37"/>
    </location>
</feature>
<reference evidence="2" key="1">
    <citation type="submission" date="2020-09" db="EMBL/GenBank/DDBJ databases">
        <authorList>
            <person name="Eze J.U."/>
            <person name="Rahube T.O."/>
        </authorList>
    </citation>
    <scope>NUCLEOTIDE SEQUENCE</scope>
    <source>
        <strain evidence="2">DM6</strain>
    </source>
</reference>
<accession>A0A7S6YKK4</accession>
<organism evidence="2">
    <name type="scientific">Serratia marcescens</name>
    <dbReference type="NCBI Taxonomy" id="615"/>
    <lineage>
        <taxon>Bacteria</taxon>
        <taxon>Pseudomonadati</taxon>
        <taxon>Pseudomonadota</taxon>
        <taxon>Gammaproteobacteria</taxon>
        <taxon>Enterobacterales</taxon>
        <taxon>Yersiniaceae</taxon>
        <taxon>Serratia</taxon>
    </lineage>
</organism>